<organism evidence="1 2">
    <name type="scientific">Brassica napus</name>
    <name type="common">Rape</name>
    <dbReference type="NCBI Taxonomy" id="3708"/>
    <lineage>
        <taxon>Eukaryota</taxon>
        <taxon>Viridiplantae</taxon>
        <taxon>Streptophyta</taxon>
        <taxon>Embryophyta</taxon>
        <taxon>Tracheophyta</taxon>
        <taxon>Spermatophyta</taxon>
        <taxon>Magnoliopsida</taxon>
        <taxon>eudicotyledons</taxon>
        <taxon>Gunneridae</taxon>
        <taxon>Pentapetalae</taxon>
        <taxon>rosids</taxon>
        <taxon>malvids</taxon>
        <taxon>Brassicales</taxon>
        <taxon>Brassicaceae</taxon>
        <taxon>Brassiceae</taxon>
        <taxon>Brassica</taxon>
    </lineage>
</organism>
<accession>A0ABQ8C126</accession>
<dbReference type="Proteomes" id="UP000824890">
    <property type="component" value="Unassembled WGS sequence"/>
</dbReference>
<protein>
    <submittedName>
        <fullName evidence="1">Uncharacterized protein</fullName>
    </submittedName>
</protein>
<sequence length="287" mass="32625">MSCTRINSGNSNRETHASYPHSDNLPVEIISHLFEDGLSVGDVISAPVAVTSARFRILDLSALLRRLLVVFSDSRIHLTSEEHIIHGYHFGNLYLNSTPATKFYLDTNILAIEAFTNRLSHVHVSIAGLHTYIEVKQPAWKCATTEWWAVRFLHRLQQEVGQIMECTIPQQMCITHDHRGFKINGSGGYELLSCLADLDGQQYLFQIRITPYNFTPRHRTFTVSAIRGYGFKPMKTVRPDEFASPYSEDSIISIASRSDNQMSFLLSTIDHIDEVKFVDTLGIYRFV</sequence>
<feature type="non-terminal residue" evidence="1">
    <location>
        <position position="287"/>
    </location>
</feature>
<comment type="caution">
    <text evidence="1">The sequence shown here is derived from an EMBL/GenBank/DDBJ whole genome shotgun (WGS) entry which is preliminary data.</text>
</comment>
<evidence type="ECO:0000313" key="2">
    <source>
        <dbReference type="Proteomes" id="UP000824890"/>
    </source>
</evidence>
<reference evidence="1 2" key="1">
    <citation type="submission" date="2021-05" db="EMBL/GenBank/DDBJ databases">
        <title>Genome Assembly of Synthetic Allotetraploid Brassica napus Reveals Homoeologous Exchanges between Subgenomes.</title>
        <authorList>
            <person name="Davis J.T."/>
        </authorList>
    </citation>
    <scope>NUCLEOTIDE SEQUENCE [LARGE SCALE GENOMIC DNA]</scope>
    <source>
        <strain evidence="2">cv. Da-Ae</strain>
        <tissue evidence="1">Seedling</tissue>
    </source>
</reference>
<name>A0ABQ8C126_BRANA</name>
<keyword evidence="2" id="KW-1185">Reference proteome</keyword>
<dbReference type="EMBL" id="JAGKQM010000009">
    <property type="protein sequence ID" value="KAH0910195.1"/>
    <property type="molecule type" value="Genomic_DNA"/>
</dbReference>
<proteinExistence type="predicted"/>
<gene>
    <name evidence="1" type="ORF">HID58_033516</name>
</gene>
<evidence type="ECO:0000313" key="1">
    <source>
        <dbReference type="EMBL" id="KAH0910195.1"/>
    </source>
</evidence>